<name>S9PGF2_CYSF2</name>
<keyword evidence="4" id="KW-1185">Reference proteome</keyword>
<feature type="transmembrane region" description="Helical" evidence="1">
    <location>
        <begin position="41"/>
        <end position="62"/>
    </location>
</feature>
<keyword evidence="1" id="KW-0472">Membrane</keyword>
<dbReference type="RefSeq" id="WP_002622446.1">
    <property type="nucleotide sequence ID" value="NZ_ANAH02000010.1"/>
</dbReference>
<feature type="transmembrane region" description="Helical" evidence="1">
    <location>
        <begin position="12"/>
        <end position="35"/>
    </location>
</feature>
<keyword evidence="1" id="KW-1133">Transmembrane helix</keyword>
<dbReference type="eggNOG" id="COG3239">
    <property type="taxonomic scope" value="Bacteria"/>
</dbReference>
<proteinExistence type="predicted"/>
<dbReference type="InterPro" id="IPR005804">
    <property type="entry name" value="FA_desaturase_dom"/>
</dbReference>
<evidence type="ECO:0000256" key="1">
    <source>
        <dbReference type="SAM" id="Phobius"/>
    </source>
</evidence>
<evidence type="ECO:0000313" key="4">
    <source>
        <dbReference type="Proteomes" id="UP000011682"/>
    </source>
</evidence>
<dbReference type="AlphaFoldDB" id="S9PGF2"/>
<dbReference type="GO" id="GO:0042284">
    <property type="term" value="F:sphingolipid delta-4 desaturase activity"/>
    <property type="evidence" value="ECO:0007669"/>
    <property type="project" value="TreeGrafter"/>
</dbReference>
<keyword evidence="1" id="KW-0812">Transmembrane</keyword>
<dbReference type="PANTHER" id="PTHR12879">
    <property type="entry name" value="SPHINGOLIPID DELTA 4 DESATURASE/C-4 HYDROXYLASE PROTEIN DES2"/>
    <property type="match status" value="1"/>
</dbReference>
<feature type="transmembrane region" description="Helical" evidence="1">
    <location>
        <begin position="130"/>
        <end position="150"/>
    </location>
</feature>
<accession>S9PGF2</accession>
<evidence type="ECO:0000313" key="3">
    <source>
        <dbReference type="EMBL" id="EPX61482.1"/>
    </source>
</evidence>
<protein>
    <submittedName>
        <fullName evidence="3">Fatty acid desaturase</fullName>
    </submittedName>
</protein>
<dbReference type="EMBL" id="ANAH02000010">
    <property type="protein sequence ID" value="EPX61482.1"/>
    <property type="molecule type" value="Genomic_DNA"/>
</dbReference>
<dbReference type="Proteomes" id="UP000011682">
    <property type="component" value="Unassembled WGS sequence"/>
</dbReference>
<dbReference type="GO" id="GO:0016020">
    <property type="term" value="C:membrane"/>
    <property type="evidence" value="ECO:0007669"/>
    <property type="project" value="GOC"/>
</dbReference>
<reference evidence="3" key="1">
    <citation type="submission" date="2013-05" db="EMBL/GenBank/DDBJ databases">
        <title>Genome assembly of Cystobacter fuscus DSM 2262.</title>
        <authorList>
            <person name="Sharma G."/>
            <person name="Khatri I."/>
            <person name="Kaur C."/>
            <person name="Mayilraj S."/>
            <person name="Subramanian S."/>
        </authorList>
    </citation>
    <scope>NUCLEOTIDE SEQUENCE [LARGE SCALE GENOMIC DNA]</scope>
    <source>
        <strain evidence="3">DSM 2262</strain>
    </source>
</reference>
<organism evidence="3 4">
    <name type="scientific">Cystobacter fuscus (strain ATCC 25194 / DSM 2262 / NBRC 100088 / M29)</name>
    <dbReference type="NCBI Taxonomy" id="1242864"/>
    <lineage>
        <taxon>Bacteria</taxon>
        <taxon>Pseudomonadati</taxon>
        <taxon>Myxococcota</taxon>
        <taxon>Myxococcia</taxon>
        <taxon>Myxococcales</taxon>
        <taxon>Cystobacterineae</taxon>
        <taxon>Archangiaceae</taxon>
        <taxon>Cystobacter</taxon>
    </lineage>
</organism>
<dbReference type="GO" id="GO:0046513">
    <property type="term" value="P:ceramide biosynthetic process"/>
    <property type="evidence" value="ECO:0007669"/>
    <property type="project" value="TreeGrafter"/>
</dbReference>
<evidence type="ECO:0000259" key="2">
    <source>
        <dbReference type="Pfam" id="PF00487"/>
    </source>
</evidence>
<dbReference type="PANTHER" id="PTHR12879:SF8">
    <property type="entry name" value="SPHINGOLIPID DELTA(4)-DESATURASE DES1"/>
    <property type="match status" value="1"/>
</dbReference>
<sequence>MSSTPQQFVQRSNLRGFLAIGRDWAAIAAVITVSLWLDRWYLYPVAAWLIGAFQFALSEALLHEASHYNLFRKRSWNDRLEFLYGLPFFCTVAQMRTEHLVHHRRLGMPEDHLVADYRALGLDRPGINMFWIWFVRPVLGFAGAYYCRVLTPRPWKEGRKIVAFWAVVSLLCAATGVLHLLVLYWLIPFFWSCQSHLYWSEITDHYRTRTGIRSNLSPITNFLHHNNGFHYTHHHYPTIPWYLLPKATKALFSGQGDICHGFLDTYRALSHSSGSLPLSAGEGD</sequence>
<feature type="domain" description="Fatty acid desaturase" evidence="2">
    <location>
        <begin position="40"/>
        <end position="252"/>
    </location>
</feature>
<feature type="transmembrane region" description="Helical" evidence="1">
    <location>
        <begin position="162"/>
        <end position="187"/>
    </location>
</feature>
<dbReference type="Pfam" id="PF00487">
    <property type="entry name" value="FA_desaturase"/>
    <property type="match status" value="1"/>
</dbReference>
<comment type="caution">
    <text evidence="3">The sequence shown here is derived from an EMBL/GenBank/DDBJ whole genome shotgun (WGS) entry which is preliminary data.</text>
</comment>
<gene>
    <name evidence="3" type="ORF">D187_001265</name>
</gene>